<name>A0ABT2DXX6_9ENTR</name>
<evidence type="ECO:0000259" key="1">
    <source>
        <dbReference type="Pfam" id="PF01882"/>
    </source>
</evidence>
<dbReference type="PANTHER" id="PTHR33608">
    <property type="entry name" value="BLL2464 PROTEIN"/>
    <property type="match status" value="1"/>
</dbReference>
<evidence type="ECO:0000313" key="2">
    <source>
        <dbReference type="EMBL" id="MCS2160048.1"/>
    </source>
</evidence>
<keyword evidence="3" id="KW-1185">Reference proteome</keyword>
<dbReference type="EMBL" id="JALIGE010000067">
    <property type="protein sequence ID" value="MCS2160048.1"/>
    <property type="molecule type" value="Genomic_DNA"/>
</dbReference>
<accession>A0ABT2DXX6</accession>
<gene>
    <name evidence="2" type="ORF">MUU47_02685</name>
</gene>
<organism evidence="2 3">
    <name type="scientific">Scandinavium hiltneri</name>
    <dbReference type="NCBI Taxonomy" id="2926519"/>
    <lineage>
        <taxon>Bacteria</taxon>
        <taxon>Pseudomonadati</taxon>
        <taxon>Pseudomonadota</taxon>
        <taxon>Gammaproteobacteria</taxon>
        <taxon>Enterobacterales</taxon>
        <taxon>Enterobacteriaceae</taxon>
        <taxon>Scandinavium</taxon>
    </lineage>
</organism>
<feature type="domain" description="DUF58" evidence="1">
    <location>
        <begin position="53"/>
        <end position="243"/>
    </location>
</feature>
<dbReference type="Pfam" id="PF01882">
    <property type="entry name" value="DUF58"/>
    <property type="match status" value="1"/>
</dbReference>
<reference evidence="2 3" key="1">
    <citation type="submission" date="2022-04" db="EMBL/GenBank/DDBJ databases">
        <title>Proposal of a three novel species of Scandinavium, Scandinavium hiltneri, Scandinavium manionii, Scandinavium tedordense.</title>
        <authorList>
            <person name="Maddock D.W."/>
            <person name="Brady C.L."/>
            <person name="Denman S."/>
            <person name="Arnold D."/>
        </authorList>
    </citation>
    <scope>NUCLEOTIDE SEQUENCE [LARGE SCALE GENOMIC DNA]</scope>
    <source>
        <strain evidence="2 3">H11S7</strain>
    </source>
</reference>
<comment type="caution">
    <text evidence="2">The sequence shown here is derived from an EMBL/GenBank/DDBJ whole genome shotgun (WGS) entry which is preliminary data.</text>
</comment>
<proteinExistence type="predicted"/>
<sequence>MGAQEGVYVTLEELVSYEASTRQMASSFSRVSSSLLQGNRPSRINGRGGAFDQIRHYQQGDDVRDIDWNVTARMRGVPFIRVFNEERERPFFVVVDQTADMFFGTQCQLKSVLAVRTAAQLLWMSHHKKQPYGLIIVTEQQVEVFSPRHHRGHLIRLFASLVQANQMLSADVKETRADSEFLIAIQHLRRQISTNALVAMISDFNHVSEPAWQLMTETAARTQCLVLPVYDGIINAWPTRGEFLSTWGGLVTELQFSSHLQRQQIAERAEQNFTSLQSRLTESGIASRPITTWQASDIQLQEALLLRREQ</sequence>
<dbReference type="PANTHER" id="PTHR33608:SF12">
    <property type="entry name" value="DUF58 DOMAIN-CONTAINING PROTEIN"/>
    <property type="match status" value="1"/>
</dbReference>
<dbReference type="InterPro" id="IPR002881">
    <property type="entry name" value="DUF58"/>
</dbReference>
<dbReference type="Proteomes" id="UP001205357">
    <property type="component" value="Unassembled WGS sequence"/>
</dbReference>
<evidence type="ECO:0000313" key="3">
    <source>
        <dbReference type="Proteomes" id="UP001205357"/>
    </source>
</evidence>
<protein>
    <submittedName>
        <fullName evidence="2">DUF58 domain-containing protein</fullName>
    </submittedName>
</protein>
<dbReference type="RefSeq" id="WP_258986573.1">
    <property type="nucleotide sequence ID" value="NZ_JALIGE010000067.1"/>
</dbReference>